<dbReference type="OrthoDB" id="1597724at2759"/>
<accession>A0A835MBT4</accession>
<evidence type="ECO:0000313" key="1">
    <source>
        <dbReference type="EMBL" id="KAF9660575.1"/>
    </source>
</evidence>
<dbReference type="Proteomes" id="UP000657918">
    <property type="component" value="Unassembled WGS sequence"/>
</dbReference>
<reference evidence="1 2" key="1">
    <citation type="submission" date="2020-10" db="EMBL/GenBank/DDBJ databases">
        <title>Plant Genome Project.</title>
        <authorList>
            <person name="Zhang R.-G."/>
        </authorList>
    </citation>
    <scope>NUCLEOTIDE SEQUENCE [LARGE SCALE GENOMIC DNA]</scope>
    <source>
        <strain evidence="1">FAFU-HL-1</strain>
        <tissue evidence="1">Leaf</tissue>
    </source>
</reference>
<gene>
    <name evidence="1" type="ORF">SADUNF_SadunfUnG0010800</name>
</gene>
<evidence type="ECO:0000313" key="2">
    <source>
        <dbReference type="Proteomes" id="UP000657918"/>
    </source>
</evidence>
<comment type="caution">
    <text evidence="1">The sequence shown here is derived from an EMBL/GenBank/DDBJ whole genome shotgun (WGS) entry which is preliminary data.</text>
</comment>
<sequence>MAEDCCSFQLISGDGVFNLEGFENFSRTTSLSKMLQLSSSNSFIFAFSDRLPWEEHPFESTLSNKFQDDGCT</sequence>
<organism evidence="1 2">
    <name type="scientific">Salix dunnii</name>
    <dbReference type="NCBI Taxonomy" id="1413687"/>
    <lineage>
        <taxon>Eukaryota</taxon>
        <taxon>Viridiplantae</taxon>
        <taxon>Streptophyta</taxon>
        <taxon>Embryophyta</taxon>
        <taxon>Tracheophyta</taxon>
        <taxon>Spermatophyta</taxon>
        <taxon>Magnoliopsida</taxon>
        <taxon>eudicotyledons</taxon>
        <taxon>Gunneridae</taxon>
        <taxon>Pentapetalae</taxon>
        <taxon>rosids</taxon>
        <taxon>fabids</taxon>
        <taxon>Malpighiales</taxon>
        <taxon>Salicaceae</taxon>
        <taxon>Saliceae</taxon>
        <taxon>Salix</taxon>
    </lineage>
</organism>
<protein>
    <submittedName>
        <fullName evidence="1">Uncharacterized protein</fullName>
    </submittedName>
</protein>
<dbReference type="EMBL" id="JADGMS010000027">
    <property type="protein sequence ID" value="KAF9660575.1"/>
    <property type="molecule type" value="Genomic_DNA"/>
</dbReference>
<keyword evidence="2" id="KW-1185">Reference proteome</keyword>
<dbReference type="AlphaFoldDB" id="A0A835MBT4"/>
<name>A0A835MBT4_9ROSI</name>
<proteinExistence type="predicted"/>